<keyword evidence="2" id="KW-1185">Reference proteome</keyword>
<sequence length="83" mass="8358">MSSHSTSSGAGCGKRVVPTLLQINSRSEAKRATGMSISGCPSNMSCVIHSFSKGSLRRFVGSDDGRARAGGVSSLVRATGGAA</sequence>
<gene>
    <name evidence="1" type="ORF">ROSMUCSMR3_03532</name>
</gene>
<name>A0A1V0RTG6_9RHOB</name>
<dbReference type="AlphaFoldDB" id="A0A1V0RTG6"/>
<dbReference type="KEGG" id="rmm:ROSMUCSMR3_03532"/>
<evidence type="ECO:0000313" key="2">
    <source>
        <dbReference type="Proteomes" id="UP000192273"/>
    </source>
</evidence>
<proteinExistence type="predicted"/>
<reference evidence="1 2" key="1">
    <citation type="submission" date="2017-03" db="EMBL/GenBank/DDBJ databases">
        <title>Genome Sequence of Roseovarius mucosus strain SMR3 Isolated from a culture of the Diatom Skeletonema marinoi.</title>
        <authorList>
            <person name="Topel M."/>
            <person name="Pinder M."/>
            <person name="Johansson O.N."/>
            <person name="Kourtchenko O."/>
            <person name="Godhe A."/>
            <person name="Clarke A.K."/>
        </authorList>
    </citation>
    <scope>NUCLEOTIDE SEQUENCE [LARGE SCALE GENOMIC DNA]</scope>
    <source>
        <strain evidence="1 2">SMR3</strain>
    </source>
</reference>
<dbReference type="Proteomes" id="UP000192273">
    <property type="component" value="Chromosome"/>
</dbReference>
<accession>A0A1V0RTG6</accession>
<dbReference type="EMBL" id="CP020474">
    <property type="protein sequence ID" value="ARE84986.1"/>
    <property type="molecule type" value="Genomic_DNA"/>
</dbReference>
<protein>
    <submittedName>
        <fullName evidence="1">Uncharacterized protein</fullName>
    </submittedName>
</protein>
<organism evidence="1 2">
    <name type="scientific">Roseovarius mucosus</name>
    <dbReference type="NCBI Taxonomy" id="215743"/>
    <lineage>
        <taxon>Bacteria</taxon>
        <taxon>Pseudomonadati</taxon>
        <taxon>Pseudomonadota</taxon>
        <taxon>Alphaproteobacteria</taxon>
        <taxon>Rhodobacterales</taxon>
        <taxon>Roseobacteraceae</taxon>
        <taxon>Roseovarius</taxon>
    </lineage>
</organism>
<evidence type="ECO:0000313" key="1">
    <source>
        <dbReference type="EMBL" id="ARE84986.1"/>
    </source>
</evidence>